<evidence type="ECO:0000256" key="1">
    <source>
        <dbReference type="RuleBase" id="RU003860"/>
    </source>
</evidence>
<keyword evidence="3" id="KW-1185">Reference proteome</keyword>
<comment type="similarity">
    <text evidence="1">Belongs to the BolA/IbaG family.</text>
</comment>
<dbReference type="PANTHER" id="PTHR12735:SF27">
    <property type="entry name" value="BOLA-LIKE PROTEIN 2"/>
    <property type="match status" value="1"/>
</dbReference>
<dbReference type="GO" id="GO:0051604">
    <property type="term" value="P:protein maturation"/>
    <property type="evidence" value="ECO:0007669"/>
    <property type="project" value="InterPro"/>
</dbReference>
<dbReference type="Pfam" id="PF01722">
    <property type="entry name" value="BolA"/>
    <property type="match status" value="1"/>
</dbReference>
<dbReference type="GO" id="GO:0005829">
    <property type="term" value="C:cytosol"/>
    <property type="evidence" value="ECO:0007669"/>
    <property type="project" value="TreeGrafter"/>
</dbReference>
<dbReference type="Gene3D" id="3.30.300.90">
    <property type="entry name" value="BolA-like"/>
    <property type="match status" value="1"/>
</dbReference>
<name>A0A1R1YPD3_9FUNG</name>
<dbReference type="GO" id="GO:0005634">
    <property type="term" value="C:nucleus"/>
    <property type="evidence" value="ECO:0007669"/>
    <property type="project" value="TreeGrafter"/>
</dbReference>
<dbReference type="GO" id="GO:0051537">
    <property type="term" value="F:2 iron, 2 sulfur cluster binding"/>
    <property type="evidence" value="ECO:0007669"/>
    <property type="project" value="InterPro"/>
</dbReference>
<evidence type="ECO:0000313" key="2">
    <source>
        <dbReference type="EMBL" id="OMJ28761.1"/>
    </source>
</evidence>
<dbReference type="Proteomes" id="UP000187429">
    <property type="component" value="Unassembled WGS sequence"/>
</dbReference>
<dbReference type="EMBL" id="LSSM01000488">
    <property type="protein sequence ID" value="OMJ28761.1"/>
    <property type="molecule type" value="Genomic_DNA"/>
</dbReference>
<dbReference type="AlphaFoldDB" id="A0A1R1YPD3"/>
<dbReference type="InterPro" id="IPR036065">
    <property type="entry name" value="BolA-like_sf"/>
</dbReference>
<organism evidence="2 3">
    <name type="scientific">Smittium culicis</name>
    <dbReference type="NCBI Taxonomy" id="133412"/>
    <lineage>
        <taxon>Eukaryota</taxon>
        <taxon>Fungi</taxon>
        <taxon>Fungi incertae sedis</taxon>
        <taxon>Zoopagomycota</taxon>
        <taxon>Kickxellomycotina</taxon>
        <taxon>Harpellomycetes</taxon>
        <taxon>Harpellales</taxon>
        <taxon>Legeriomycetaceae</taxon>
        <taxon>Smittium</taxon>
    </lineage>
</organism>
<proteinExistence type="inferred from homology"/>
<comment type="caution">
    <text evidence="2">The sequence shown here is derived from an EMBL/GenBank/DDBJ whole genome shotgun (WGS) entry which is preliminary data.</text>
</comment>
<dbReference type="PANTHER" id="PTHR12735">
    <property type="entry name" value="BOLA-LIKE PROTEIN-RELATED"/>
    <property type="match status" value="1"/>
</dbReference>
<gene>
    <name evidence="2" type="ORF">AYI69_g1754</name>
</gene>
<dbReference type="GO" id="GO:0006879">
    <property type="term" value="P:intracellular iron ion homeostasis"/>
    <property type="evidence" value="ECO:0007669"/>
    <property type="project" value="InterPro"/>
</dbReference>
<dbReference type="InterPro" id="IPR045115">
    <property type="entry name" value="BOL2"/>
</dbReference>
<evidence type="ECO:0000313" key="3">
    <source>
        <dbReference type="Proteomes" id="UP000187429"/>
    </source>
</evidence>
<dbReference type="InterPro" id="IPR002634">
    <property type="entry name" value="BolA"/>
</dbReference>
<sequence>MSDLEESMKSKLESSLGPLAHFSAIDKSNGCGQMYEFVIVSSKFEALTALKKSQLVNSILKDEIASMHGYTLKTFTPEKFFK</sequence>
<reference evidence="3" key="1">
    <citation type="submission" date="2017-01" db="EMBL/GenBank/DDBJ databases">
        <authorList>
            <person name="Wang Y."/>
            <person name="White M."/>
            <person name="Kvist S."/>
            <person name="Moncalvo J.-M."/>
        </authorList>
    </citation>
    <scope>NUCLEOTIDE SEQUENCE [LARGE SCALE GENOMIC DNA]</scope>
    <source>
        <strain evidence="3">ID-206-W2</strain>
    </source>
</reference>
<accession>A0A1R1YPD3</accession>
<dbReference type="OrthoDB" id="4983at2759"/>
<protein>
    <submittedName>
        <fullName evidence="2">Fe repressor of activation 2</fullName>
    </submittedName>
</protein>
<dbReference type="SUPFAM" id="SSF82657">
    <property type="entry name" value="BolA-like"/>
    <property type="match status" value="1"/>
</dbReference>
<dbReference type="PIRSF" id="PIRSF003113">
    <property type="entry name" value="BolA"/>
    <property type="match status" value="1"/>
</dbReference>